<dbReference type="Proteomes" id="UP001151760">
    <property type="component" value="Unassembled WGS sequence"/>
</dbReference>
<protein>
    <submittedName>
        <fullName evidence="5">Retrovirus-related pol polyprotein from transposon TNT 1-94</fullName>
    </submittedName>
</protein>
<dbReference type="Gene3D" id="3.30.420.10">
    <property type="entry name" value="Ribonuclease H-like superfamily/Ribonuclease H"/>
    <property type="match status" value="1"/>
</dbReference>
<comment type="caution">
    <text evidence="5">The sequence shown here is derived from an EMBL/GenBank/DDBJ whole genome shotgun (WGS) entry which is preliminary data.</text>
</comment>
<gene>
    <name evidence="5" type="ORF">Tco_0774012</name>
</gene>
<evidence type="ECO:0000256" key="2">
    <source>
        <dbReference type="ARBA" id="ARBA00022801"/>
    </source>
</evidence>
<dbReference type="InterPro" id="IPR036397">
    <property type="entry name" value="RNaseH_sf"/>
</dbReference>
<keyword evidence="2" id="KW-0378">Hydrolase</keyword>
<name>A0ABQ4ZPJ0_9ASTR</name>
<feature type="domain" description="Reverse transcriptase Ty1/copia-type" evidence="3">
    <location>
        <begin position="270"/>
        <end position="470"/>
    </location>
</feature>
<dbReference type="PANTHER" id="PTHR42648">
    <property type="entry name" value="TRANSPOSASE, PUTATIVE-RELATED"/>
    <property type="match status" value="1"/>
</dbReference>
<proteinExistence type="predicted"/>
<dbReference type="InterPro" id="IPR013103">
    <property type="entry name" value="RVT_2"/>
</dbReference>
<evidence type="ECO:0000259" key="4">
    <source>
        <dbReference type="Pfam" id="PF25597"/>
    </source>
</evidence>
<evidence type="ECO:0000256" key="1">
    <source>
        <dbReference type="ARBA" id="ARBA00022723"/>
    </source>
</evidence>
<dbReference type="InterPro" id="IPR043502">
    <property type="entry name" value="DNA/RNA_pol_sf"/>
</dbReference>
<dbReference type="InterPro" id="IPR039537">
    <property type="entry name" value="Retrotran_Ty1/copia-like"/>
</dbReference>
<reference evidence="5" key="1">
    <citation type="journal article" date="2022" name="Int. J. Mol. Sci.">
        <title>Draft Genome of Tanacetum Coccineum: Genomic Comparison of Closely Related Tanacetum-Family Plants.</title>
        <authorList>
            <person name="Yamashiro T."/>
            <person name="Shiraishi A."/>
            <person name="Nakayama K."/>
            <person name="Satake H."/>
        </authorList>
    </citation>
    <scope>NUCLEOTIDE SEQUENCE</scope>
</reference>
<organism evidence="5 6">
    <name type="scientific">Tanacetum coccineum</name>
    <dbReference type="NCBI Taxonomy" id="301880"/>
    <lineage>
        <taxon>Eukaryota</taxon>
        <taxon>Viridiplantae</taxon>
        <taxon>Streptophyta</taxon>
        <taxon>Embryophyta</taxon>
        <taxon>Tracheophyta</taxon>
        <taxon>Spermatophyta</taxon>
        <taxon>Magnoliopsida</taxon>
        <taxon>eudicotyledons</taxon>
        <taxon>Gunneridae</taxon>
        <taxon>Pentapetalae</taxon>
        <taxon>asterids</taxon>
        <taxon>campanulids</taxon>
        <taxon>Asterales</taxon>
        <taxon>Asteraceae</taxon>
        <taxon>Asteroideae</taxon>
        <taxon>Anthemideae</taxon>
        <taxon>Anthemidinae</taxon>
        <taxon>Tanacetum</taxon>
    </lineage>
</organism>
<dbReference type="InterPro" id="IPR057670">
    <property type="entry name" value="SH3_retrovirus"/>
</dbReference>
<keyword evidence="6" id="KW-1185">Reference proteome</keyword>
<accession>A0ABQ4ZPJ0</accession>
<dbReference type="PANTHER" id="PTHR42648:SF18">
    <property type="entry name" value="RETROTRANSPOSON, UNCLASSIFIED-LIKE PROTEIN"/>
    <property type="match status" value="1"/>
</dbReference>
<evidence type="ECO:0000313" key="6">
    <source>
        <dbReference type="Proteomes" id="UP001151760"/>
    </source>
</evidence>
<dbReference type="SUPFAM" id="SSF53098">
    <property type="entry name" value="Ribonuclease H-like"/>
    <property type="match status" value="1"/>
</dbReference>
<evidence type="ECO:0000313" key="5">
    <source>
        <dbReference type="EMBL" id="GJS91376.1"/>
    </source>
</evidence>
<sequence length="485" mass="54597">MHQRLSYLKFDTINLLLNNDIMTGLPKLKFIKDHLCSSCELGKAKRSSFKTKTTPSLKGRLHLLQIDLCGPMWVESINGKTYILVIVDDYSRYTWTHFLRSKDKTPDVLIDFLGMIQRGLQADGENLDKMKEKGDACIFVGYATQSRGYRVYNKRKAMHELPQMMSDQNSSGLVPQCQTIALEHNSLSPELQCQENVPIADTTVTTSLKVLEILFGLMFDEYFNGATQVMLKSFADTTVDASDSNKLDTQTTPAPTIQAPIVNANENINQAENVMFDEDKFINPFVARLEAVGIFVAYAAHKSFLVHQMDVKKAFLNGPLKEEVYVIQPNGFVDPHHPDKVYHLKKALYGLKQAPRAWYDELSNFLISKGFSKGSIDPTLFIIKHGEGILLVQIYVDDIIFGSTNPNLSKKFIKLMHNKFEMSTIGELEFFLGVQIHQSLRGIFINQAKYAQEILKKHGMTSCNNIGSPMPTKPLDANLSGTPVV</sequence>
<dbReference type="Pfam" id="PF25597">
    <property type="entry name" value="SH3_retrovirus"/>
    <property type="match status" value="1"/>
</dbReference>
<evidence type="ECO:0000259" key="3">
    <source>
        <dbReference type="Pfam" id="PF07727"/>
    </source>
</evidence>
<dbReference type="SUPFAM" id="SSF56672">
    <property type="entry name" value="DNA/RNA polymerases"/>
    <property type="match status" value="1"/>
</dbReference>
<reference evidence="5" key="2">
    <citation type="submission" date="2022-01" db="EMBL/GenBank/DDBJ databases">
        <authorList>
            <person name="Yamashiro T."/>
            <person name="Shiraishi A."/>
            <person name="Satake H."/>
            <person name="Nakayama K."/>
        </authorList>
    </citation>
    <scope>NUCLEOTIDE SEQUENCE</scope>
</reference>
<dbReference type="InterPro" id="IPR012337">
    <property type="entry name" value="RNaseH-like_sf"/>
</dbReference>
<dbReference type="Pfam" id="PF07727">
    <property type="entry name" value="RVT_2"/>
    <property type="match status" value="1"/>
</dbReference>
<keyword evidence="1" id="KW-0479">Metal-binding</keyword>
<dbReference type="EMBL" id="BQNB010011500">
    <property type="protein sequence ID" value="GJS91376.1"/>
    <property type="molecule type" value="Genomic_DNA"/>
</dbReference>
<feature type="domain" description="Retroviral polymerase SH3-like" evidence="4">
    <location>
        <begin position="125"/>
        <end position="155"/>
    </location>
</feature>